<dbReference type="EMBL" id="VFPM01000002">
    <property type="protein sequence ID" value="TQM62886.1"/>
    <property type="molecule type" value="Genomic_DNA"/>
</dbReference>
<dbReference type="GO" id="GO:0005524">
    <property type="term" value="F:ATP binding"/>
    <property type="evidence" value="ECO:0007669"/>
    <property type="project" value="UniProtKB-KW"/>
</dbReference>
<dbReference type="InterPro" id="IPR006336">
    <property type="entry name" value="GCS2"/>
</dbReference>
<dbReference type="InterPro" id="IPR011793">
    <property type="entry name" value="YbdK"/>
</dbReference>
<keyword evidence="7" id="KW-1185">Reference proteome</keyword>
<proteinExistence type="inferred from homology"/>
<dbReference type="Gene3D" id="3.30.590.20">
    <property type="match status" value="1"/>
</dbReference>
<dbReference type="InterPro" id="IPR050141">
    <property type="entry name" value="GCL_type2/YbdK_subfam"/>
</dbReference>
<evidence type="ECO:0000256" key="3">
    <source>
        <dbReference type="ARBA" id="ARBA00022840"/>
    </source>
</evidence>
<protein>
    <recommendedName>
        <fullName evidence="5">Putative glutamate--cysteine ligase 2</fullName>
        <ecNumber evidence="5">6.3.2.2</ecNumber>
    </recommendedName>
    <alternativeName>
        <fullName evidence="5">Gamma-glutamylcysteine synthetase 2</fullName>
        <shortName evidence="5">GCS 2</shortName>
        <shortName evidence="5">Gamma-GCS 2</shortName>
    </alternativeName>
</protein>
<dbReference type="OrthoDB" id="9803842at2"/>
<dbReference type="RefSeq" id="WP_141844907.1">
    <property type="nucleotide sequence ID" value="NZ_VFPM01000002.1"/>
</dbReference>
<dbReference type="EC" id="6.3.2.2" evidence="5"/>
<dbReference type="SUPFAM" id="SSF55931">
    <property type="entry name" value="Glutamine synthetase/guanido kinase"/>
    <property type="match status" value="1"/>
</dbReference>
<keyword evidence="3 5" id="KW-0067">ATP-binding</keyword>
<dbReference type="Proteomes" id="UP000316747">
    <property type="component" value="Unassembled WGS sequence"/>
</dbReference>
<evidence type="ECO:0000256" key="2">
    <source>
        <dbReference type="ARBA" id="ARBA00022741"/>
    </source>
</evidence>
<dbReference type="GO" id="GO:0042398">
    <property type="term" value="P:modified amino acid biosynthetic process"/>
    <property type="evidence" value="ECO:0007669"/>
    <property type="project" value="InterPro"/>
</dbReference>
<keyword evidence="1 5" id="KW-0436">Ligase</keyword>
<dbReference type="Pfam" id="PF04107">
    <property type="entry name" value="GCS2"/>
    <property type="match status" value="1"/>
</dbReference>
<comment type="caution">
    <text evidence="6">The sequence shown here is derived from an EMBL/GenBank/DDBJ whole genome shotgun (WGS) entry which is preliminary data.</text>
</comment>
<dbReference type="GO" id="GO:0004357">
    <property type="term" value="F:glutamate-cysteine ligase activity"/>
    <property type="evidence" value="ECO:0007669"/>
    <property type="project" value="UniProtKB-EC"/>
</dbReference>
<gene>
    <name evidence="6" type="ORF">FBY41_2931</name>
</gene>
<dbReference type="NCBIfam" id="TIGR02050">
    <property type="entry name" value="gshA_cyan_rel"/>
    <property type="match status" value="1"/>
</dbReference>
<dbReference type="PANTHER" id="PTHR36510">
    <property type="entry name" value="GLUTAMATE--CYSTEINE LIGASE 2-RELATED"/>
    <property type="match status" value="1"/>
</dbReference>
<comment type="function">
    <text evidence="5">ATP-dependent carboxylate-amine ligase which exhibits weak glutamate--cysteine ligase activity.</text>
</comment>
<evidence type="ECO:0000256" key="1">
    <source>
        <dbReference type="ARBA" id="ARBA00022598"/>
    </source>
</evidence>
<dbReference type="AlphaFoldDB" id="A0A543HX32"/>
<evidence type="ECO:0000256" key="4">
    <source>
        <dbReference type="ARBA" id="ARBA00048819"/>
    </source>
</evidence>
<evidence type="ECO:0000313" key="6">
    <source>
        <dbReference type="EMBL" id="TQM62886.1"/>
    </source>
</evidence>
<comment type="catalytic activity">
    <reaction evidence="4 5">
        <text>L-cysteine + L-glutamate + ATP = gamma-L-glutamyl-L-cysteine + ADP + phosphate + H(+)</text>
        <dbReference type="Rhea" id="RHEA:13285"/>
        <dbReference type="ChEBI" id="CHEBI:15378"/>
        <dbReference type="ChEBI" id="CHEBI:29985"/>
        <dbReference type="ChEBI" id="CHEBI:30616"/>
        <dbReference type="ChEBI" id="CHEBI:35235"/>
        <dbReference type="ChEBI" id="CHEBI:43474"/>
        <dbReference type="ChEBI" id="CHEBI:58173"/>
        <dbReference type="ChEBI" id="CHEBI:456216"/>
        <dbReference type="EC" id="6.3.2.2"/>
    </reaction>
</comment>
<name>A0A543HX32_9MICO</name>
<evidence type="ECO:0000313" key="7">
    <source>
        <dbReference type="Proteomes" id="UP000316747"/>
    </source>
</evidence>
<accession>A0A543HX32</accession>
<dbReference type="PANTHER" id="PTHR36510:SF1">
    <property type="entry name" value="GLUTAMATE--CYSTEINE LIGASE 2-RELATED"/>
    <property type="match status" value="1"/>
</dbReference>
<dbReference type="HAMAP" id="MF_01609">
    <property type="entry name" value="Glu_cys_ligase_2"/>
    <property type="match status" value="1"/>
</dbReference>
<dbReference type="InterPro" id="IPR014746">
    <property type="entry name" value="Gln_synth/guanido_kin_cat_dom"/>
</dbReference>
<sequence length="387" mass="41421">MRTVGVEEEFLLLWPDGTLAPAAPDVLRLVGDSARPGQVKPELMTFQIETASTVSRDLTQLQVELAGLREMAGEAAQSLGVSVVASGVSPFAHAGLTMLTDAPRYQRLAARFPTATAVAGGTCACHVHVGIDDRDLGVQVLARLRRWLPTLLAISGNSPFANGADIGWDSLRYGRQLTWPTFRSPPVLRTADSYDRIVTALCRTGAVLDPRNVYFLARLSPRYPTLEVRIADTCLTTRDAVLLAALVRALVTRLADDVRFDRPSVAPPAATDSLGQQLLTAAHHGVSSTLSKHRPAPTRATVAAPMSRLVDAVLPALETAGDAKPVLALLEERRRIGTGAQRQRNLWGGATSREAFVSALADATRPRIRCPHAASTSEQGSPQVTVV</sequence>
<keyword evidence="2 5" id="KW-0547">Nucleotide-binding</keyword>
<evidence type="ECO:0000256" key="5">
    <source>
        <dbReference type="HAMAP-Rule" id="MF_01609"/>
    </source>
</evidence>
<comment type="similarity">
    <text evidence="5">Belongs to the glutamate--cysteine ligase type 2 family. YbdK subfamily.</text>
</comment>
<organism evidence="6 7">
    <name type="scientific">Humibacillus xanthopallidus</name>
    <dbReference type="NCBI Taxonomy" id="412689"/>
    <lineage>
        <taxon>Bacteria</taxon>
        <taxon>Bacillati</taxon>
        <taxon>Actinomycetota</taxon>
        <taxon>Actinomycetes</taxon>
        <taxon>Micrococcales</taxon>
        <taxon>Intrasporangiaceae</taxon>
        <taxon>Humibacillus</taxon>
    </lineage>
</organism>
<reference evidence="6 7" key="1">
    <citation type="submission" date="2019-06" db="EMBL/GenBank/DDBJ databases">
        <title>Genome sequencing of plant associated microbes to promote plant fitness in Sorghum bicolor and Oryza sativa.</title>
        <authorList>
            <person name="Coleman-Derr D."/>
        </authorList>
    </citation>
    <scope>NUCLEOTIDE SEQUENCE [LARGE SCALE GENOMIC DNA]</scope>
    <source>
        <strain evidence="6 7">KV-663</strain>
    </source>
</reference>